<evidence type="ECO:0000259" key="1">
    <source>
        <dbReference type="Pfam" id="PF20183"/>
    </source>
</evidence>
<keyword evidence="3" id="KW-1185">Reference proteome</keyword>
<sequence>MNAFLRAAAAVAMKMPKLKTMELWNCGQGQACVFRYDAVDYSASEPEHSCRLTWRSTWGPSRDLVAEPAVLEVWGGVARARGCHPPVLFERRPLPVGAREREYTSHHDLLRLGALKLARYVLHDTSRAQASAEADMTPDAFMWYTAY</sequence>
<gene>
    <name evidence="2" type="ORF">NKR19_g5269</name>
</gene>
<name>A0AA38RU06_9PEZI</name>
<proteinExistence type="predicted"/>
<comment type="caution">
    <text evidence="2">The sequence shown here is derived from an EMBL/GenBank/DDBJ whole genome shotgun (WGS) entry which is preliminary data.</text>
</comment>
<organism evidence="2 3">
    <name type="scientific">Coniochaeta hoffmannii</name>
    <dbReference type="NCBI Taxonomy" id="91930"/>
    <lineage>
        <taxon>Eukaryota</taxon>
        <taxon>Fungi</taxon>
        <taxon>Dikarya</taxon>
        <taxon>Ascomycota</taxon>
        <taxon>Pezizomycotina</taxon>
        <taxon>Sordariomycetes</taxon>
        <taxon>Sordariomycetidae</taxon>
        <taxon>Coniochaetales</taxon>
        <taxon>Coniochaetaceae</taxon>
        <taxon>Coniochaeta</taxon>
    </lineage>
</organism>
<feature type="domain" description="DUF6546" evidence="1">
    <location>
        <begin position="1"/>
        <end position="123"/>
    </location>
</feature>
<protein>
    <recommendedName>
        <fullName evidence="1">DUF6546 domain-containing protein</fullName>
    </recommendedName>
</protein>
<accession>A0AA38RU06</accession>
<dbReference type="Pfam" id="PF20183">
    <property type="entry name" value="DUF6546"/>
    <property type="match status" value="1"/>
</dbReference>
<evidence type="ECO:0000313" key="3">
    <source>
        <dbReference type="Proteomes" id="UP001174691"/>
    </source>
</evidence>
<dbReference type="AlphaFoldDB" id="A0AA38RU06"/>
<reference evidence="2" key="1">
    <citation type="submission" date="2022-07" db="EMBL/GenBank/DDBJ databases">
        <title>Fungi with potential for degradation of polypropylene.</title>
        <authorList>
            <person name="Gostincar C."/>
        </authorList>
    </citation>
    <scope>NUCLEOTIDE SEQUENCE</scope>
    <source>
        <strain evidence="2">EXF-13287</strain>
    </source>
</reference>
<dbReference type="Proteomes" id="UP001174691">
    <property type="component" value="Unassembled WGS sequence"/>
</dbReference>
<dbReference type="InterPro" id="IPR046676">
    <property type="entry name" value="DUF6546"/>
</dbReference>
<dbReference type="EMBL" id="JANBVN010000070">
    <property type="protein sequence ID" value="KAJ9150540.1"/>
    <property type="molecule type" value="Genomic_DNA"/>
</dbReference>
<evidence type="ECO:0000313" key="2">
    <source>
        <dbReference type="EMBL" id="KAJ9150540.1"/>
    </source>
</evidence>